<proteinExistence type="predicted"/>
<dbReference type="PANTHER" id="PTHR30273:SF2">
    <property type="entry name" value="PROTEIN FECR"/>
    <property type="match status" value="1"/>
</dbReference>
<feature type="transmembrane region" description="Helical" evidence="2">
    <location>
        <begin position="81"/>
        <end position="99"/>
    </location>
</feature>
<keyword evidence="5" id="KW-1185">Reference proteome</keyword>
<dbReference type="RefSeq" id="WP_068846428.1">
    <property type="nucleotide sequence ID" value="NZ_LYDR01000039.1"/>
</dbReference>
<comment type="caution">
    <text evidence="4">The sequence shown here is derived from an EMBL/GenBank/DDBJ whole genome shotgun (WGS) entry which is preliminary data.</text>
</comment>
<dbReference type="EMBL" id="LYDR01000039">
    <property type="protein sequence ID" value="ODA34908.1"/>
    <property type="molecule type" value="Genomic_DNA"/>
</dbReference>
<evidence type="ECO:0000259" key="3">
    <source>
        <dbReference type="Pfam" id="PF16220"/>
    </source>
</evidence>
<evidence type="ECO:0000256" key="1">
    <source>
        <dbReference type="SAM" id="MobiDB-lite"/>
    </source>
</evidence>
<sequence>MTCDPDELISRYLDDLLTENEHRDLQDWLRSSPDHAREFARIVLLHDRLRGEQMAISITRPLPRPQSCPVPPETRWIRRSLIIACGVMAAFVALFLMSLEVGKTSAVASTELKRLISAQETEHDRTYRISVEEAPTPRRKRQPVIDGNRPPKPPLDGAVLHVRKGNQFVLIRQMAGGQQFVTGSNGQTSWAVRPDGPVRISNDLTRFNRDLPGHEHDFPLIQIERGLAQLQNAYDIQLLPIENDDDSAGKDLPTRLLVAVKKRGHRGPQRVEITYSVPTGQIHQLRFIEMPYGPEHLTVRLTQEEERPLGPTFFDHQSHHASDRVVEVE</sequence>
<accession>A0A1C3ENV0</accession>
<gene>
    <name evidence="4" type="ORF">A6X21_04485</name>
</gene>
<dbReference type="Pfam" id="PF16220">
    <property type="entry name" value="DUF4880"/>
    <property type="match status" value="1"/>
</dbReference>
<dbReference type="InterPro" id="IPR012373">
    <property type="entry name" value="Ferrdict_sens_TM"/>
</dbReference>
<dbReference type="PANTHER" id="PTHR30273">
    <property type="entry name" value="PERIPLASMIC SIGNAL SENSOR AND SIGMA FACTOR ACTIVATOR FECR-RELATED"/>
    <property type="match status" value="1"/>
</dbReference>
<evidence type="ECO:0000313" key="4">
    <source>
        <dbReference type="EMBL" id="ODA34908.1"/>
    </source>
</evidence>
<name>A0A1C3ENV0_9PLAN</name>
<evidence type="ECO:0000313" key="5">
    <source>
        <dbReference type="Proteomes" id="UP000094828"/>
    </source>
</evidence>
<dbReference type="GO" id="GO:0016989">
    <property type="term" value="F:sigma factor antagonist activity"/>
    <property type="evidence" value="ECO:0007669"/>
    <property type="project" value="TreeGrafter"/>
</dbReference>
<keyword evidence="2" id="KW-0472">Membrane</keyword>
<reference evidence="4 5" key="1">
    <citation type="submission" date="2016-05" db="EMBL/GenBank/DDBJ databases">
        <title>Genomic and physiological characterization of Planctopirus sp. isolated from fresh water lake.</title>
        <authorList>
            <person name="Subhash Y."/>
            <person name="Ramana C."/>
        </authorList>
    </citation>
    <scope>NUCLEOTIDE SEQUENCE [LARGE SCALE GENOMIC DNA]</scope>
    <source>
        <strain evidence="4 5">JC280</strain>
    </source>
</reference>
<dbReference type="Proteomes" id="UP000094828">
    <property type="component" value="Unassembled WGS sequence"/>
</dbReference>
<protein>
    <recommendedName>
        <fullName evidence="3">FecR N-terminal domain-containing protein</fullName>
    </recommendedName>
</protein>
<feature type="compositionally biased region" description="Basic and acidic residues" evidence="1">
    <location>
        <begin position="316"/>
        <end position="329"/>
    </location>
</feature>
<feature type="region of interest" description="Disordered" evidence="1">
    <location>
        <begin position="310"/>
        <end position="329"/>
    </location>
</feature>
<keyword evidence="2" id="KW-0812">Transmembrane</keyword>
<dbReference type="STRING" id="1841610.A6X21_04485"/>
<evidence type="ECO:0000256" key="2">
    <source>
        <dbReference type="SAM" id="Phobius"/>
    </source>
</evidence>
<feature type="region of interest" description="Disordered" evidence="1">
    <location>
        <begin position="129"/>
        <end position="157"/>
    </location>
</feature>
<feature type="domain" description="FecR N-terminal" evidence="3">
    <location>
        <begin position="15"/>
        <end position="42"/>
    </location>
</feature>
<dbReference type="InterPro" id="IPR032623">
    <property type="entry name" value="FecR_N"/>
</dbReference>
<organism evidence="4 5">
    <name type="scientific">Planctopirus hydrillae</name>
    <dbReference type="NCBI Taxonomy" id="1841610"/>
    <lineage>
        <taxon>Bacteria</taxon>
        <taxon>Pseudomonadati</taxon>
        <taxon>Planctomycetota</taxon>
        <taxon>Planctomycetia</taxon>
        <taxon>Planctomycetales</taxon>
        <taxon>Planctomycetaceae</taxon>
        <taxon>Planctopirus</taxon>
    </lineage>
</organism>
<keyword evidence="2" id="KW-1133">Transmembrane helix</keyword>
<dbReference type="OrthoDB" id="245850at2"/>
<dbReference type="AlphaFoldDB" id="A0A1C3ENV0"/>